<feature type="region of interest" description="Disordered" evidence="6">
    <location>
        <begin position="1337"/>
        <end position="1374"/>
    </location>
</feature>
<dbReference type="GO" id="GO:0006887">
    <property type="term" value="P:exocytosis"/>
    <property type="evidence" value="ECO:0007669"/>
    <property type="project" value="UniProtKB-KW"/>
</dbReference>
<dbReference type="OrthoDB" id="19944at2759"/>
<dbReference type="GO" id="GO:0019905">
    <property type="term" value="F:syntaxin binding"/>
    <property type="evidence" value="ECO:0007669"/>
    <property type="project" value="TreeGrafter"/>
</dbReference>
<dbReference type="CDD" id="cd15873">
    <property type="entry name" value="R-SNARE_STXBP5_6"/>
    <property type="match status" value="1"/>
</dbReference>
<dbReference type="GO" id="GO:0005096">
    <property type="term" value="F:GTPase activator activity"/>
    <property type="evidence" value="ECO:0007669"/>
    <property type="project" value="TreeGrafter"/>
</dbReference>
<accession>A0A2P6U0E2</accession>
<reference evidence="8 9" key="1">
    <citation type="journal article" date="2018" name="Plant J.">
        <title>Genome sequences of Chlorella sorokiniana UTEX 1602 and Micractinium conductrix SAG 241.80: implications to maltose excretion by a green alga.</title>
        <authorList>
            <person name="Arriola M.B."/>
            <person name="Velmurugan N."/>
            <person name="Zhang Y."/>
            <person name="Plunkett M.H."/>
            <person name="Hondzo H."/>
            <person name="Barney B.M."/>
        </authorList>
    </citation>
    <scope>NUCLEOTIDE SEQUENCE [LARGE SCALE GENOMIC DNA]</scope>
    <source>
        <strain evidence="9">UTEX 1602</strain>
    </source>
</reference>
<evidence type="ECO:0000256" key="3">
    <source>
        <dbReference type="ARBA" id="ARBA00022483"/>
    </source>
</evidence>
<keyword evidence="9" id="KW-1185">Reference proteome</keyword>
<dbReference type="STRING" id="3076.A0A2P6U0E2"/>
<evidence type="ECO:0000256" key="6">
    <source>
        <dbReference type="SAM" id="MobiDB-lite"/>
    </source>
</evidence>
<feature type="region of interest" description="Disordered" evidence="6">
    <location>
        <begin position="887"/>
        <end position="974"/>
    </location>
</feature>
<dbReference type="GO" id="GO:0005886">
    <property type="term" value="C:plasma membrane"/>
    <property type="evidence" value="ECO:0007669"/>
    <property type="project" value="TreeGrafter"/>
</dbReference>
<feature type="compositionally biased region" description="Low complexity" evidence="6">
    <location>
        <begin position="457"/>
        <end position="485"/>
    </location>
</feature>
<feature type="domain" description="V-SNARE coiled-coil homology" evidence="7">
    <location>
        <begin position="1391"/>
        <end position="1455"/>
    </location>
</feature>
<evidence type="ECO:0000313" key="9">
    <source>
        <dbReference type="Proteomes" id="UP000239899"/>
    </source>
</evidence>
<dbReference type="PANTHER" id="PTHR10241">
    <property type="entry name" value="LETHAL 2 GIANT LARVAE PROTEIN"/>
    <property type="match status" value="1"/>
</dbReference>
<keyword evidence="4" id="KW-0963">Cytoplasm</keyword>
<dbReference type="GO" id="GO:0005737">
    <property type="term" value="C:cytoplasm"/>
    <property type="evidence" value="ECO:0007669"/>
    <property type="project" value="UniProtKB-SubCell"/>
</dbReference>
<dbReference type="PROSITE" id="PS50892">
    <property type="entry name" value="V_SNARE"/>
    <property type="match status" value="1"/>
</dbReference>
<keyword evidence="5" id="KW-0175">Coiled coil</keyword>
<evidence type="ECO:0000256" key="4">
    <source>
        <dbReference type="ARBA" id="ARBA00022490"/>
    </source>
</evidence>
<evidence type="ECO:0000256" key="2">
    <source>
        <dbReference type="ARBA" id="ARBA00008070"/>
    </source>
</evidence>
<dbReference type="Pfam" id="PF00957">
    <property type="entry name" value="Synaptobrevin"/>
    <property type="match status" value="1"/>
</dbReference>
<evidence type="ECO:0000256" key="1">
    <source>
        <dbReference type="ARBA" id="ARBA00004496"/>
    </source>
</evidence>
<feature type="compositionally biased region" description="Low complexity" evidence="6">
    <location>
        <begin position="962"/>
        <end position="974"/>
    </location>
</feature>
<dbReference type="SMART" id="SM00320">
    <property type="entry name" value="WD40"/>
    <property type="match status" value="4"/>
</dbReference>
<dbReference type="PANTHER" id="PTHR10241:SF25">
    <property type="entry name" value="TOMOSYN, ISOFORM C"/>
    <property type="match status" value="1"/>
</dbReference>
<feature type="compositionally biased region" description="Low complexity" evidence="6">
    <location>
        <begin position="1172"/>
        <end position="1183"/>
    </location>
</feature>
<name>A0A2P6U0E2_CHLSO</name>
<evidence type="ECO:0000313" key="8">
    <source>
        <dbReference type="EMBL" id="PRW59783.1"/>
    </source>
</evidence>
<evidence type="ECO:0000259" key="7">
    <source>
        <dbReference type="PROSITE" id="PS50892"/>
    </source>
</evidence>
<gene>
    <name evidence="8" type="ORF">C2E21_1846</name>
</gene>
<feature type="compositionally biased region" description="Low complexity" evidence="6">
    <location>
        <begin position="1344"/>
        <end position="1361"/>
    </location>
</feature>
<feature type="compositionally biased region" description="Low complexity" evidence="6">
    <location>
        <begin position="841"/>
        <end position="851"/>
    </location>
</feature>
<keyword evidence="3" id="KW-0268">Exocytosis</keyword>
<comment type="caution">
    <text evidence="8">The sequence shown here is derived from an EMBL/GenBank/DDBJ whole genome shotgun (WGS) entry which is preliminary data.</text>
</comment>
<proteinExistence type="inferred from homology"/>
<comment type="subcellular location">
    <subcellularLocation>
        <location evidence="1">Cytoplasm</location>
    </subcellularLocation>
</comment>
<feature type="region of interest" description="Disordered" evidence="6">
    <location>
        <begin position="808"/>
        <end position="863"/>
    </location>
</feature>
<dbReference type="InterPro" id="IPR042855">
    <property type="entry name" value="V_SNARE_CC"/>
</dbReference>
<feature type="region of interest" description="Disordered" evidence="6">
    <location>
        <begin position="1263"/>
        <end position="1308"/>
    </location>
</feature>
<dbReference type="InterPro" id="IPR036322">
    <property type="entry name" value="WD40_repeat_dom_sf"/>
</dbReference>
<protein>
    <recommendedName>
        <fullName evidence="7">V-SNARE coiled-coil homology domain-containing protein</fullName>
    </recommendedName>
</protein>
<dbReference type="SUPFAM" id="SSF58038">
    <property type="entry name" value="SNARE fusion complex"/>
    <property type="match status" value="1"/>
</dbReference>
<dbReference type="SUPFAM" id="SSF50978">
    <property type="entry name" value="WD40 repeat-like"/>
    <property type="match status" value="1"/>
</dbReference>
<feature type="compositionally biased region" description="Low complexity" evidence="6">
    <location>
        <begin position="908"/>
        <end position="930"/>
    </location>
</feature>
<sequence>MSARKKAAVHAAHLSRKLQHSVTAMRSGEGLPPDLLTPAAVDTRFIGAAGFPDLADSVAYDPSQGLLAVGTSDGRVVLLGRPGVEATLRSPSRSPTQHLCFLPGKGALLRVTQDGDIQLFSATARRLLTSTWLQGDAIRSVTLLGAGPQAGAGAGGAPYVLLGCESGNVRVVALLDGQGQPAAGARPVADLALQPYQVLGEEVDGKGPVAAVAVAHLRPARPLLLLVHRNSGTLVWDVRAERILCVALEYEGEASKPTCACWVGQRANCFAVGYDDGTVLLWGVPSQALQDDPFKVIEPPDARPLMTLRVAGRGVQAAPVRSLHFLAGCGGSGSGGGGQGGWNGEDSLLVFGGQAAEDPDMLTLVPLPAAGQGTELEGTGRQVPWFGAVKGFCLMPAEGAAEGRSLMILTEGGQLVIHDLEQWQPQPLTLPAQELPPITVSKLVPTVNAEQQGEPGGSAAVSPRSPSAASVGLPSPSLLDPGPLSAQSCPAGPAAPLPQHGLTLERVRACSRRLASVPSGSASQEPSVLEHWPFSGGQPAASLAGLGGGRRHPSALYFTGHRDGRVRVWDATTQVPEMLLTVPAAAGQERLRAVTALEVCPFAGIVAVGHAGGDVRLYQFTESPQQVHRMNIDETRIPYENVGPQPGGFQYVLRYSCHSSDVSALALATKLKLAAVADESGTVSLLDLLQPSQLFSTRAMEQPVAAAAFGSHVIPGVKEEPDVERVVLFLAGADSSACMVGLDRGEPIGRPMKPKNASRPLAMALLDAAGCPLPLLHGGLVLHWANNNSAATVRSLAMTKVASIREEAGQASSRSLGRLSMSDGPSSLPAPPGGSRRSTGADSRASWSRADSNTDADTEREGSVEMHALPSDDEIDNHLAAAVQAVEDAKRGKSGKFKLPTAFKRPGSRGAAASGEADASSPGGSAHGGAVFDPVAALGEFNGGSGPPSPDPWARDGGAGGDPQQQAGAGQPAGGALLSDADLIDYPFLIDGDPTPAAYLLLCCADYLRLYPTANIRLGDRSTERKASFEAPLCFAAPFMSVHGPGVVSVDTSDALQVHSLPGLEQLCRKQLEDSRVLGFRWTAHPLASQGSGQGGSAVAAGAMCCSLDGQVVLASAANEIARLAVVADCVLPAPPASLYNTRLAAAALEAAARLSGAGAGAGYPAHLGSHAAQQPPATGQQQDGEGTPGTAFGRFFDQAASTVTGLATTAAGTVMQELDRARVAGQGALQRIGIESGGPSRSLPTLEALFGTPVEPLDDLDYMPEDEEDASPPSAAAAAAAGVAPGPAGAAEGPVATAAAAGPSGKPGLNLVNPREAAAKLKNLLPVGRSKSDRAELLEREGTPSSPAAAAAAASPRSGAGAAGGASGGTAAARGGKVFTRTASEIKRAYGRPGTSKSSDVRGVMEQNRAMLAERGERLAALDERTREMADDAEDFATMARRLEQQMANRKWWQL</sequence>
<dbReference type="GO" id="GO:0045159">
    <property type="term" value="F:myosin II binding"/>
    <property type="evidence" value="ECO:0007669"/>
    <property type="project" value="TreeGrafter"/>
</dbReference>
<organism evidence="8 9">
    <name type="scientific">Chlorella sorokiniana</name>
    <name type="common">Freshwater green alga</name>
    <dbReference type="NCBI Taxonomy" id="3076"/>
    <lineage>
        <taxon>Eukaryota</taxon>
        <taxon>Viridiplantae</taxon>
        <taxon>Chlorophyta</taxon>
        <taxon>core chlorophytes</taxon>
        <taxon>Trebouxiophyceae</taxon>
        <taxon>Chlorellales</taxon>
        <taxon>Chlorellaceae</taxon>
        <taxon>Chlorella clade</taxon>
        <taxon>Chlorella</taxon>
    </lineage>
</organism>
<feature type="region of interest" description="Disordered" evidence="6">
    <location>
        <begin position="1166"/>
        <end position="1194"/>
    </location>
</feature>
<feature type="compositionally biased region" description="Low complexity" evidence="6">
    <location>
        <begin position="1272"/>
        <end position="1308"/>
    </location>
</feature>
<dbReference type="GO" id="GO:0006893">
    <property type="term" value="P:Golgi to plasma membrane transport"/>
    <property type="evidence" value="ECO:0007669"/>
    <property type="project" value="TreeGrafter"/>
</dbReference>
<dbReference type="InterPro" id="IPR001680">
    <property type="entry name" value="WD40_rpt"/>
</dbReference>
<dbReference type="Proteomes" id="UP000239899">
    <property type="component" value="Unassembled WGS sequence"/>
</dbReference>
<dbReference type="InterPro" id="IPR015943">
    <property type="entry name" value="WD40/YVTN_repeat-like_dom_sf"/>
</dbReference>
<feature type="region of interest" description="Disordered" evidence="6">
    <location>
        <begin position="449"/>
        <end position="497"/>
    </location>
</feature>
<comment type="similarity">
    <text evidence="2">Belongs to the WD repeat L(2)GL family.</text>
</comment>
<evidence type="ECO:0000256" key="5">
    <source>
        <dbReference type="PROSITE-ProRule" id="PRU00290"/>
    </source>
</evidence>
<dbReference type="Gene3D" id="2.130.10.10">
    <property type="entry name" value="YVTN repeat-like/Quinoprotein amine dehydrogenase"/>
    <property type="match status" value="2"/>
</dbReference>
<dbReference type="Gene3D" id="1.20.5.110">
    <property type="match status" value="1"/>
</dbReference>
<dbReference type="EMBL" id="LHPG02000003">
    <property type="protein sequence ID" value="PRW59783.1"/>
    <property type="molecule type" value="Genomic_DNA"/>
</dbReference>